<dbReference type="PROSITE" id="PS50112">
    <property type="entry name" value="PAS"/>
    <property type="match status" value="1"/>
</dbReference>
<dbReference type="InterPro" id="IPR000014">
    <property type="entry name" value="PAS"/>
</dbReference>
<feature type="domain" description="PAS" evidence="12">
    <location>
        <begin position="318"/>
        <end position="389"/>
    </location>
</feature>
<dbReference type="SMART" id="SM00388">
    <property type="entry name" value="HisKA"/>
    <property type="match status" value="1"/>
</dbReference>
<evidence type="ECO:0000256" key="3">
    <source>
        <dbReference type="ARBA" id="ARBA00012438"/>
    </source>
</evidence>
<dbReference type="GO" id="GO:0000155">
    <property type="term" value="F:phosphorelay sensor kinase activity"/>
    <property type="evidence" value="ECO:0007669"/>
    <property type="project" value="InterPro"/>
</dbReference>
<keyword evidence="4 7" id="KW-0597">Phosphoprotein</keyword>
<dbReference type="SMART" id="SM00065">
    <property type="entry name" value="GAF"/>
    <property type="match status" value="1"/>
</dbReference>
<dbReference type="SUPFAM" id="SSF52172">
    <property type="entry name" value="CheY-like"/>
    <property type="match status" value="1"/>
</dbReference>
<dbReference type="CDD" id="cd00130">
    <property type="entry name" value="PAS"/>
    <property type="match status" value="1"/>
</dbReference>
<evidence type="ECO:0000259" key="12">
    <source>
        <dbReference type="PROSITE" id="PS50112"/>
    </source>
</evidence>
<dbReference type="Gene3D" id="3.30.450.20">
    <property type="entry name" value="PAS domain"/>
    <property type="match status" value="1"/>
</dbReference>
<dbReference type="SUPFAM" id="SSF55781">
    <property type="entry name" value="GAF domain-like"/>
    <property type="match status" value="1"/>
</dbReference>
<dbReference type="Gene3D" id="3.30.450.40">
    <property type="match status" value="1"/>
</dbReference>
<dbReference type="PRINTS" id="PR00344">
    <property type="entry name" value="BCTRLSENSOR"/>
</dbReference>
<sequence length="678" mass="75648">MKATKILIVDDQKYARQMLRDILAPLQFVIEEAGDGREAVMKTMDFRPDIILMDLMMPDMSGIEASRLIKSDLQTASIPILVITASKEKNNLLSAFAEGVDDYITKPFSTNELLARVQANLYKRDALILVEQKKTDAGIILDLSLSIASTLNAAKILQIIVARIAEHVNMRRCSIVRFSDSSHGHVLASNDDPSAKGLRIELSRYPELQEMIRTGKAFVVKDAKRHPLLAEVREYIEDIDFDTILVIPIHHEQEIIGALILRTKGGENSFGSRELAFCQSIADAAANAIKNASLFEKVLEESDELRETKEKLEKELREKTVYEGLFEHASEGLMVLNAAGQPQYVNRSAAEMLGYSGKQMLKMSLKDFLAEESLQVGMENHINFFLGREFSRKYDVLFKTSSGEKRCVAVSVSNHRLEGNYAILALIDVTRERRDQHLLAEANERLKALDLLKSEFIYTATNDLRLPVAVLHSNCLQLRESDTENLTETQCEHLDAAIESCDRLMDLIEELLDSSRFDLKDYALTIGKQNIMDPIREVYTVLAPFASGNGVQMTVTSLQSDIFGSFDGDKIKCVLTNLIGNAIKFTPRGGEIGISVDADDLELKISISDTGEGIPEAYVTRIFNEFYHLKSAKGSLKKGSGLGLAVSKRIIDAHNGRIWVESSEDRGTTFSFAIPLTR</sequence>
<dbReference type="EC" id="2.7.13.3" evidence="3"/>
<keyword evidence="8" id="KW-0175">Coiled coil</keyword>
<dbReference type="Proteomes" id="UP000007721">
    <property type="component" value="Chromosome"/>
</dbReference>
<evidence type="ECO:0000256" key="4">
    <source>
        <dbReference type="ARBA" id="ARBA00022553"/>
    </source>
</evidence>
<dbReference type="CDD" id="cd00082">
    <property type="entry name" value="HisKA"/>
    <property type="match status" value="1"/>
</dbReference>
<dbReference type="FunFam" id="3.30.565.10:FF:000006">
    <property type="entry name" value="Sensor histidine kinase WalK"/>
    <property type="match status" value="1"/>
</dbReference>
<keyword evidence="6 13" id="KW-0418">Kinase</keyword>
<dbReference type="CDD" id="cd00075">
    <property type="entry name" value="HATPase"/>
    <property type="match status" value="1"/>
</dbReference>
<keyword evidence="14" id="KW-1185">Reference proteome</keyword>
<dbReference type="InterPro" id="IPR011006">
    <property type="entry name" value="CheY-like_superfamily"/>
</dbReference>
<evidence type="ECO:0000256" key="1">
    <source>
        <dbReference type="ARBA" id="ARBA00000085"/>
    </source>
</evidence>
<dbReference type="eggNOG" id="COG5002">
    <property type="taxonomic scope" value="Bacteria"/>
</dbReference>
<dbReference type="SUPFAM" id="SSF55785">
    <property type="entry name" value="PYP-like sensor domain (PAS domain)"/>
    <property type="match status" value="1"/>
</dbReference>
<dbReference type="SUPFAM" id="SSF47384">
    <property type="entry name" value="Homodimeric domain of signal transducing histidine kinase"/>
    <property type="match status" value="1"/>
</dbReference>
<dbReference type="PROSITE" id="PS50109">
    <property type="entry name" value="HIS_KIN"/>
    <property type="match status" value="1"/>
</dbReference>
<evidence type="ECO:0000256" key="8">
    <source>
        <dbReference type="SAM" id="Coils"/>
    </source>
</evidence>
<dbReference type="Gene3D" id="3.40.50.2300">
    <property type="match status" value="1"/>
</dbReference>
<dbReference type="InterPro" id="IPR004358">
    <property type="entry name" value="Sig_transdc_His_kin-like_C"/>
</dbReference>
<dbReference type="PANTHER" id="PTHR43547">
    <property type="entry name" value="TWO-COMPONENT HISTIDINE KINASE"/>
    <property type="match status" value="1"/>
</dbReference>
<dbReference type="Pfam" id="PF01590">
    <property type="entry name" value="GAF"/>
    <property type="match status" value="1"/>
</dbReference>
<evidence type="ECO:0000259" key="10">
    <source>
        <dbReference type="PROSITE" id="PS50109"/>
    </source>
</evidence>
<reference evidence="13 14" key="1">
    <citation type="submission" date="2009-01" db="EMBL/GenBank/DDBJ databases">
        <title>Complete sequence of Geobacter sp. FRC-32.</title>
        <authorList>
            <consortium name="US DOE Joint Genome Institute"/>
            <person name="Lucas S."/>
            <person name="Copeland A."/>
            <person name="Lapidus A."/>
            <person name="Glavina del Rio T."/>
            <person name="Dalin E."/>
            <person name="Tice H."/>
            <person name="Bruce D."/>
            <person name="Goodwin L."/>
            <person name="Pitluck S."/>
            <person name="Saunders E."/>
            <person name="Brettin T."/>
            <person name="Detter J.C."/>
            <person name="Han C."/>
            <person name="Larimer F."/>
            <person name="Land M."/>
            <person name="Hauser L."/>
            <person name="Kyrpides N."/>
            <person name="Ovchinnikova G."/>
            <person name="Kostka J."/>
            <person name="Richardson P."/>
        </authorList>
    </citation>
    <scope>NUCLEOTIDE SEQUENCE [LARGE SCALE GENOMIC DNA]</scope>
    <source>
        <strain evidence="14">DSM 22248 / JCM 15807 / FRC-32</strain>
    </source>
</reference>
<dbReference type="STRING" id="316067.Geob_1983"/>
<evidence type="ECO:0000313" key="14">
    <source>
        <dbReference type="Proteomes" id="UP000007721"/>
    </source>
</evidence>
<dbReference type="InterPro" id="IPR035965">
    <property type="entry name" value="PAS-like_dom_sf"/>
</dbReference>
<comment type="similarity">
    <text evidence="2">In the N-terminal section; belongs to the phytochrome family.</text>
</comment>
<dbReference type="eggNOG" id="COG2203">
    <property type="taxonomic scope" value="Bacteria"/>
</dbReference>
<feature type="domain" description="Response regulatory" evidence="11">
    <location>
        <begin position="5"/>
        <end position="121"/>
    </location>
</feature>
<dbReference type="Gene3D" id="3.30.565.10">
    <property type="entry name" value="Histidine kinase-like ATPase, C-terminal domain"/>
    <property type="match status" value="1"/>
</dbReference>
<dbReference type="InterPro" id="IPR036890">
    <property type="entry name" value="HATPase_C_sf"/>
</dbReference>
<dbReference type="RefSeq" id="WP_012647069.1">
    <property type="nucleotide sequence ID" value="NC_011979.1"/>
</dbReference>
<dbReference type="InterPro" id="IPR003661">
    <property type="entry name" value="HisK_dim/P_dom"/>
</dbReference>
<dbReference type="Gene3D" id="1.10.287.130">
    <property type="match status" value="1"/>
</dbReference>
<evidence type="ECO:0000256" key="7">
    <source>
        <dbReference type="PROSITE-ProRule" id="PRU00169"/>
    </source>
</evidence>
<feature type="coiled-coil region" evidence="8">
    <location>
        <begin position="295"/>
        <end position="322"/>
    </location>
</feature>
<dbReference type="AlphaFoldDB" id="B9M874"/>
<dbReference type="InterPro" id="IPR003018">
    <property type="entry name" value="GAF"/>
</dbReference>
<dbReference type="InterPro" id="IPR001789">
    <property type="entry name" value="Sig_transdc_resp-reg_receiver"/>
</dbReference>
<dbReference type="InterPro" id="IPR013767">
    <property type="entry name" value="PAS_fold"/>
</dbReference>
<feature type="domain" description="Phytochrome chromophore attachment site" evidence="9">
    <location>
        <begin position="152"/>
        <end position="207"/>
    </location>
</feature>
<organism evidence="13 14">
    <name type="scientific">Geotalea daltonii (strain DSM 22248 / JCM 15807 / FRC-32)</name>
    <name type="common">Geobacter daltonii</name>
    <dbReference type="NCBI Taxonomy" id="316067"/>
    <lineage>
        <taxon>Bacteria</taxon>
        <taxon>Pseudomonadati</taxon>
        <taxon>Thermodesulfobacteriota</taxon>
        <taxon>Desulfuromonadia</taxon>
        <taxon>Geobacterales</taxon>
        <taxon>Geobacteraceae</taxon>
        <taxon>Geotalea</taxon>
    </lineage>
</organism>
<dbReference type="Pfam" id="PF00512">
    <property type="entry name" value="HisKA"/>
    <property type="match status" value="1"/>
</dbReference>
<protein>
    <recommendedName>
        <fullName evidence="3">histidine kinase</fullName>
        <ecNumber evidence="3">2.7.13.3</ecNumber>
    </recommendedName>
</protein>
<dbReference type="HOGENOM" id="CLU_405317_0_0_7"/>
<evidence type="ECO:0000256" key="2">
    <source>
        <dbReference type="ARBA" id="ARBA00006402"/>
    </source>
</evidence>
<dbReference type="KEGG" id="geo:Geob_1983"/>
<dbReference type="Pfam" id="PF00989">
    <property type="entry name" value="PAS"/>
    <property type="match status" value="1"/>
</dbReference>
<dbReference type="SMART" id="SM00091">
    <property type="entry name" value="PAS"/>
    <property type="match status" value="1"/>
</dbReference>
<evidence type="ECO:0000313" key="13">
    <source>
        <dbReference type="EMBL" id="ACM20340.1"/>
    </source>
</evidence>
<dbReference type="SMART" id="SM00448">
    <property type="entry name" value="REC"/>
    <property type="match status" value="1"/>
</dbReference>
<evidence type="ECO:0000256" key="5">
    <source>
        <dbReference type="ARBA" id="ARBA00022679"/>
    </source>
</evidence>
<dbReference type="SUPFAM" id="SSF55874">
    <property type="entry name" value="ATPase domain of HSP90 chaperone/DNA topoisomerase II/histidine kinase"/>
    <property type="match status" value="1"/>
</dbReference>
<evidence type="ECO:0000259" key="9">
    <source>
        <dbReference type="PROSITE" id="PS50046"/>
    </source>
</evidence>
<dbReference type="EMBL" id="CP001390">
    <property type="protein sequence ID" value="ACM20340.1"/>
    <property type="molecule type" value="Genomic_DNA"/>
</dbReference>
<dbReference type="Pfam" id="PF00072">
    <property type="entry name" value="Response_reg"/>
    <property type="match status" value="1"/>
</dbReference>
<proteinExistence type="inferred from homology"/>
<keyword evidence="5" id="KW-0808">Transferase</keyword>
<dbReference type="InterPro" id="IPR016132">
    <property type="entry name" value="Phyto_chromo_attachment"/>
</dbReference>
<feature type="modified residue" description="4-aspartylphosphate" evidence="7">
    <location>
        <position position="54"/>
    </location>
</feature>
<dbReference type="GO" id="GO:0006355">
    <property type="term" value="P:regulation of DNA-templated transcription"/>
    <property type="evidence" value="ECO:0007669"/>
    <property type="project" value="InterPro"/>
</dbReference>
<dbReference type="SMART" id="SM00387">
    <property type="entry name" value="HATPase_c"/>
    <property type="match status" value="1"/>
</dbReference>
<accession>B9M874</accession>
<evidence type="ECO:0000259" key="11">
    <source>
        <dbReference type="PROSITE" id="PS50110"/>
    </source>
</evidence>
<dbReference type="InterPro" id="IPR005467">
    <property type="entry name" value="His_kinase_dom"/>
</dbReference>
<name>B9M874_GEODF</name>
<dbReference type="NCBIfam" id="TIGR00229">
    <property type="entry name" value="sensory_box"/>
    <property type="match status" value="1"/>
</dbReference>
<dbReference type="InterPro" id="IPR029016">
    <property type="entry name" value="GAF-like_dom_sf"/>
</dbReference>
<feature type="domain" description="Histidine kinase" evidence="10">
    <location>
        <begin position="459"/>
        <end position="678"/>
    </location>
</feature>
<gene>
    <name evidence="13" type="ordered locus">Geob_1983</name>
</gene>
<dbReference type="InterPro" id="IPR003594">
    <property type="entry name" value="HATPase_dom"/>
</dbReference>
<dbReference type="PROSITE" id="PS50046">
    <property type="entry name" value="PHYTOCHROME_2"/>
    <property type="match status" value="1"/>
</dbReference>
<comment type="catalytic activity">
    <reaction evidence="1">
        <text>ATP + protein L-histidine = ADP + protein N-phospho-L-histidine.</text>
        <dbReference type="EC" id="2.7.13.3"/>
    </reaction>
</comment>
<dbReference type="OrthoDB" id="5342753at2"/>
<dbReference type="InterPro" id="IPR036097">
    <property type="entry name" value="HisK_dim/P_sf"/>
</dbReference>
<dbReference type="Pfam" id="PF02518">
    <property type="entry name" value="HATPase_c"/>
    <property type="match status" value="1"/>
</dbReference>
<evidence type="ECO:0000256" key="6">
    <source>
        <dbReference type="ARBA" id="ARBA00022777"/>
    </source>
</evidence>
<dbReference type="PANTHER" id="PTHR43547:SF2">
    <property type="entry name" value="HYBRID SIGNAL TRANSDUCTION HISTIDINE KINASE C"/>
    <property type="match status" value="1"/>
</dbReference>
<dbReference type="PROSITE" id="PS50110">
    <property type="entry name" value="RESPONSE_REGULATORY"/>
    <property type="match status" value="1"/>
</dbReference>